<dbReference type="PaxDb" id="8355-A0A1L8EY82"/>
<evidence type="ECO:0000256" key="1">
    <source>
        <dbReference type="SAM" id="MobiDB-lite"/>
    </source>
</evidence>
<dbReference type="CTD" id="733293"/>
<dbReference type="PANTHER" id="PTHR14662:SF2">
    <property type="entry name" value="PARTNER AND LOCALIZER OF BRCA2"/>
    <property type="match status" value="1"/>
</dbReference>
<feature type="compositionally biased region" description="Polar residues" evidence="1">
    <location>
        <begin position="330"/>
        <end position="341"/>
    </location>
</feature>
<gene>
    <name evidence="4 5" type="primary">palb2.L</name>
</gene>
<dbReference type="SUPFAM" id="SSF50978">
    <property type="entry name" value="WD40 repeat-like"/>
    <property type="match status" value="1"/>
</dbReference>
<feature type="compositionally biased region" description="Basic and acidic residues" evidence="1">
    <location>
        <begin position="861"/>
        <end position="881"/>
    </location>
</feature>
<dbReference type="InterPro" id="IPR015943">
    <property type="entry name" value="WD40/YVTN_repeat-like_dom_sf"/>
</dbReference>
<organism evidence="3 4">
    <name type="scientific">Xenopus laevis</name>
    <name type="common">African clawed frog</name>
    <dbReference type="NCBI Taxonomy" id="8355"/>
    <lineage>
        <taxon>Eukaryota</taxon>
        <taxon>Metazoa</taxon>
        <taxon>Chordata</taxon>
        <taxon>Craniata</taxon>
        <taxon>Vertebrata</taxon>
        <taxon>Euteleostomi</taxon>
        <taxon>Amphibia</taxon>
        <taxon>Batrachia</taxon>
        <taxon>Anura</taxon>
        <taxon>Pipoidea</taxon>
        <taxon>Pipidae</taxon>
        <taxon>Xenopodinae</taxon>
        <taxon>Xenopus</taxon>
        <taxon>Xenopus</taxon>
    </lineage>
</organism>
<keyword evidence="3" id="KW-1185">Reference proteome</keyword>
<feature type="region of interest" description="Disordered" evidence="1">
    <location>
        <begin position="371"/>
        <end position="399"/>
    </location>
</feature>
<dbReference type="GO" id="GO:0005654">
    <property type="term" value="C:nucleoplasm"/>
    <property type="evidence" value="ECO:0000318"/>
    <property type="project" value="GO_Central"/>
</dbReference>
<evidence type="ECO:0000313" key="3">
    <source>
        <dbReference type="Proteomes" id="UP000186698"/>
    </source>
</evidence>
<feature type="compositionally biased region" description="Polar residues" evidence="1">
    <location>
        <begin position="602"/>
        <end position="611"/>
    </location>
</feature>
<dbReference type="Bgee" id="733293">
    <property type="expression patterns" value="Expressed in blastula and 19 other cell types or tissues"/>
</dbReference>
<dbReference type="Proteomes" id="UP000186698">
    <property type="component" value="Chromosome 9_10L"/>
</dbReference>
<feature type="region of interest" description="Disordered" evidence="1">
    <location>
        <begin position="553"/>
        <end position="581"/>
    </location>
</feature>
<dbReference type="Xenbase" id="XB-GENE-5867938">
    <property type="gene designation" value="palb2.L"/>
</dbReference>
<accession>A0A1L8EY82</accession>
<dbReference type="AGR" id="Xenbase:XB-GENE-5867938"/>
<feature type="region of interest" description="Disordered" evidence="1">
    <location>
        <begin position="36"/>
        <end position="99"/>
    </location>
</feature>
<sequence length="1427" mass="157336">MEDPMGAQSLTSEEKEKIKERLCLLKKEYKRTFNRLRRSQRSERVKKHVQKTIAEQNRLLNQEGAEPCNRGSLSNITDSPGNDADSKSKSPRPDKERKPCVTFNLQPEILCAEGSSTYCAGSRSSSQELDATEEAQGMGQAPNTMIQRSRLKLRRSVKRRFVDQSFSESSLLSDPMKEIDGLQGKVMDVTDCGSPAFKKNGKHPTEQNHINLHGNFAGPDFGAEKLNTETLDTENITELFLGCGGTSPVIRKRCNDSFTEVSHSSTNKTLPDDIVTEQRRQLFNCMDNKRELSVSPSVGKTPPLSPGLDKIKKPSLSPYMDKTIIPPLSPNTEKPGTSPLSPRTDKLTKLSLSFNTKRTQESSLSPMMVKANRPSLSPWKDKTRESSFSAGTDKSRELPLSFNMDQNNLLAQNDQTSCDPVLTLQQVRTNPTPYVSTPLCSDEKNLLNQINNIQDAATNTEKDTNPLNSCTLVEGLLFPVEYYVRTTRRMSSCQRKVDLDAVIHSQIGTSRRGSRGKKRSRRVSGEEGSIHMSPSPRACFASEFVSNALCLTPLSHQTPNGNKRGANRGRRGNYSTPKLDMPHVSSMCDLKKKASLLESYAVTSPMSNGSQSEKENCEEKATPRSDPDTSHACAANKTECQRVTEGLNSEQIYILPSSEKKSTYCLRSRNNSILRRYSLLDDMEDFENGSIIQMNLKPSNELTVNQTPERLRLCPAPSSPFPALGSRMSLKKLSSRLEIKDFHLPDEDFGLLKLEKLKSVSQLEPFVTLPPSATSKTRLDDTILPYSTAFQATKDVPNSCVLTITSNGCTLYGEKSPSEELPSPVSQIRESQELASIQKGLFSLKRSQKSRPADVNSPGEVDVKHINKDSVPHPNTHKVDNLHPVNTSPSPSKELRTQTSSEIKRSLDPCEEVGALGSTDFQIKEAALQFPLKDVPCSVLLSTSMCSLPLETLGDSELASCTPGLPFLGSTPAVLSAPSQGGGCVLTPCSPKFETPTATMNETSLAQSSSDELRTDERLKKESEIDKEQRILVAPCLGRMSHDGDTTISVKPLLRKKSLQEMENYVKEYNKELSCGPQHENPLWTSDQSHLRLISQIQESCGGKCMVDLCSAQWEFPSGREMCVVVASESAISLWRPHSAGQQWEAAHSWTFTEMPVIQLLPLPGEKNIMCVALGNLEILEIWALFFCPRGLNWEQQVVKLRHTETAQGLSRLRLVCSSGLGPDQEVEILQLSEKGRVIRSHTLQSPEASILSFSEVNGQADAIVGSTVDNKVVIWNGATGQLLSTINVGELCGDSACLSAYSNSGLLFLVLASPYSNSLEAARKCILRLIAANPKSELCAHVMSYTLPEGQEGRFLEGDIINHCAAAVLTSGSVAFWDLSRSPCSTILLPDADIHWSLIRWAHSMSRVLAGQKNGTIYVYSYNELD</sequence>
<feature type="compositionally biased region" description="Basic and acidic residues" evidence="1">
    <location>
        <begin position="84"/>
        <end position="99"/>
    </location>
</feature>
<reference evidence="4" key="1">
    <citation type="submission" date="2025-08" db="UniProtKB">
        <authorList>
            <consortium name="RefSeq"/>
        </authorList>
    </citation>
    <scope>IDENTIFICATION</scope>
    <source>
        <strain evidence="4">J_2021</strain>
        <tissue evidence="4">Erythrocytes</tissue>
    </source>
</reference>
<feature type="compositionally biased region" description="Basic residues" evidence="1">
    <location>
        <begin position="36"/>
        <end position="50"/>
    </location>
</feature>
<protein>
    <submittedName>
        <fullName evidence="4">Partner and localizer of BRCA2</fullName>
    </submittedName>
</protein>
<dbReference type="OMA" id="IHQADET"/>
<dbReference type="GO" id="GO:0000724">
    <property type="term" value="P:double-strand break repair via homologous recombination"/>
    <property type="evidence" value="ECO:0000318"/>
    <property type="project" value="GO_Central"/>
</dbReference>
<proteinExistence type="predicted"/>
<feature type="compositionally biased region" description="Basic and acidic residues" evidence="1">
    <location>
        <begin position="612"/>
        <end position="629"/>
    </location>
</feature>
<feature type="region of interest" description="Disordered" evidence="1">
    <location>
        <begin position="508"/>
        <end position="534"/>
    </location>
</feature>
<dbReference type="RefSeq" id="XP_018091996.1">
    <property type="nucleotide sequence ID" value="XM_018236507.2"/>
</dbReference>
<dbReference type="Gene3D" id="2.130.10.10">
    <property type="entry name" value="YVTN repeat-like/Quinoprotein amine dehydrogenase"/>
    <property type="match status" value="1"/>
</dbReference>
<feature type="region of interest" description="Disordered" evidence="1">
    <location>
        <begin position="602"/>
        <end position="632"/>
    </location>
</feature>
<feature type="region of interest" description="Disordered" evidence="1">
    <location>
        <begin position="293"/>
        <end position="348"/>
    </location>
</feature>
<evidence type="ECO:0000259" key="2">
    <source>
        <dbReference type="Pfam" id="PF16756"/>
    </source>
</evidence>
<dbReference type="STRING" id="8355.A0A1L8EY82"/>
<evidence type="ECO:0000313" key="4">
    <source>
        <dbReference type="RefSeq" id="XP_018091996.1"/>
    </source>
</evidence>
<name>A0A1L8EY82_XENLA</name>
<feature type="compositionally biased region" description="Polar residues" evidence="1">
    <location>
        <begin position="71"/>
        <end position="80"/>
    </location>
</feature>
<evidence type="ECO:0000313" key="5">
    <source>
        <dbReference type="Xenbase" id="XB-GENE-5867938"/>
    </source>
</evidence>
<feature type="compositionally biased region" description="Basic residues" evidence="1">
    <location>
        <begin position="512"/>
        <end position="522"/>
    </location>
</feature>
<dbReference type="InterPro" id="IPR036322">
    <property type="entry name" value="WD40_repeat_dom_sf"/>
</dbReference>
<dbReference type="InterPro" id="IPR042417">
    <property type="entry name" value="PALB2"/>
</dbReference>
<dbReference type="OrthoDB" id="9936560at2759"/>
<dbReference type="GeneID" id="733293"/>
<feature type="region of interest" description="Disordered" evidence="1">
    <location>
        <begin position="847"/>
        <end position="903"/>
    </location>
</feature>
<feature type="domain" description="Partner and localiser of BRCA2 WD40" evidence="2">
    <location>
        <begin position="1087"/>
        <end position="1422"/>
    </location>
</feature>
<dbReference type="KEGG" id="xla:733293"/>
<dbReference type="Pfam" id="PF16756">
    <property type="entry name" value="PALB2_WD40"/>
    <property type="match status" value="1"/>
</dbReference>
<feature type="compositionally biased region" description="Polar residues" evidence="1">
    <location>
        <begin position="884"/>
        <end position="901"/>
    </location>
</feature>
<dbReference type="GO" id="GO:0003677">
    <property type="term" value="F:DNA binding"/>
    <property type="evidence" value="ECO:0000318"/>
    <property type="project" value="GO_Central"/>
</dbReference>
<dbReference type="InterPro" id="IPR031920">
    <property type="entry name" value="PALB2_WD40"/>
</dbReference>
<dbReference type="PANTHER" id="PTHR14662">
    <property type="entry name" value="PARTNER AND LOCALIZER OF BRCA2"/>
    <property type="match status" value="1"/>
</dbReference>